<evidence type="ECO:0000256" key="1">
    <source>
        <dbReference type="SAM" id="MobiDB-lite"/>
    </source>
</evidence>
<feature type="non-terminal residue" evidence="2">
    <location>
        <position position="1"/>
    </location>
</feature>
<comment type="caution">
    <text evidence="2">The sequence shown here is derived from an EMBL/GenBank/DDBJ whole genome shotgun (WGS) entry which is preliminary data.</text>
</comment>
<protein>
    <submittedName>
        <fullName evidence="2">Uncharacterized protein</fullName>
    </submittedName>
</protein>
<dbReference type="EMBL" id="CAJHNH020000224">
    <property type="protein sequence ID" value="CAG5116229.1"/>
    <property type="molecule type" value="Genomic_DNA"/>
</dbReference>
<name>A0A8S3YGC7_9EUPU</name>
<dbReference type="OrthoDB" id="2143914at2759"/>
<organism evidence="2 3">
    <name type="scientific">Candidula unifasciata</name>
    <dbReference type="NCBI Taxonomy" id="100452"/>
    <lineage>
        <taxon>Eukaryota</taxon>
        <taxon>Metazoa</taxon>
        <taxon>Spiralia</taxon>
        <taxon>Lophotrochozoa</taxon>
        <taxon>Mollusca</taxon>
        <taxon>Gastropoda</taxon>
        <taxon>Heterobranchia</taxon>
        <taxon>Euthyneura</taxon>
        <taxon>Panpulmonata</taxon>
        <taxon>Eupulmonata</taxon>
        <taxon>Stylommatophora</taxon>
        <taxon>Helicina</taxon>
        <taxon>Helicoidea</taxon>
        <taxon>Geomitridae</taxon>
        <taxon>Candidula</taxon>
    </lineage>
</organism>
<dbReference type="AlphaFoldDB" id="A0A8S3YGC7"/>
<sequence length="369" mass="40680">LLTDTGENVIEPLDFANMSSLDLMGGMEVNPGCTPIRFPHHSNGCQDCCIFPFAENYEKKPSPGTLKMAASQAGLSTPPSILRRGKYKRVCSMCKLTDWFQLQGATLAEELENVLHELEEEPMDGIKCDDPTSETQANQTQPAPSTPVRMPLEILPFSPSQFLNSPCRSTNSTVTSTPVFAQVYNHAGMINPVFDINRVRTPNGQLVVLKTSPPGTPGVFKQEIVEPIQNPPDEAWSSNEEDLGKVLKEEDTGYQADQSSAVTPAIQARLSKRKPNKEHIQHNWRVRQSLEGKLGQENTSETMCHSPETPSKSLVGDSSLLLSPPAIIQETLPEEVLEEVFCLPHKVTYLSQLLAQKRSVKKVMSTDSP</sequence>
<proteinExistence type="predicted"/>
<gene>
    <name evidence="2" type="ORF">CUNI_LOCUS1787</name>
</gene>
<evidence type="ECO:0000313" key="3">
    <source>
        <dbReference type="Proteomes" id="UP000678393"/>
    </source>
</evidence>
<accession>A0A8S3YGC7</accession>
<feature type="compositionally biased region" description="Polar residues" evidence="1">
    <location>
        <begin position="296"/>
        <end position="312"/>
    </location>
</feature>
<feature type="non-terminal residue" evidence="2">
    <location>
        <position position="369"/>
    </location>
</feature>
<evidence type="ECO:0000313" key="2">
    <source>
        <dbReference type="EMBL" id="CAG5116229.1"/>
    </source>
</evidence>
<feature type="region of interest" description="Disordered" evidence="1">
    <location>
        <begin position="295"/>
        <end position="317"/>
    </location>
</feature>
<feature type="region of interest" description="Disordered" evidence="1">
    <location>
        <begin position="124"/>
        <end position="147"/>
    </location>
</feature>
<dbReference type="Proteomes" id="UP000678393">
    <property type="component" value="Unassembled WGS sequence"/>
</dbReference>
<feature type="compositionally biased region" description="Polar residues" evidence="1">
    <location>
        <begin position="133"/>
        <end position="143"/>
    </location>
</feature>
<reference evidence="2" key="1">
    <citation type="submission" date="2021-04" db="EMBL/GenBank/DDBJ databases">
        <authorList>
            <consortium name="Molecular Ecology Group"/>
        </authorList>
    </citation>
    <scope>NUCLEOTIDE SEQUENCE</scope>
</reference>
<keyword evidence="3" id="KW-1185">Reference proteome</keyword>